<evidence type="ECO:0000313" key="2">
    <source>
        <dbReference type="Proteomes" id="UP001163324"/>
    </source>
</evidence>
<reference evidence="1" key="1">
    <citation type="submission" date="2022-10" db="EMBL/GenBank/DDBJ databases">
        <title>Complete Genome of Trichothecium roseum strain YXFP-22015, a Plant Pathogen Isolated from Citrus.</title>
        <authorList>
            <person name="Wang Y."/>
            <person name="Zhu L."/>
        </authorList>
    </citation>
    <scope>NUCLEOTIDE SEQUENCE</scope>
    <source>
        <strain evidence="1">YXFP-22015</strain>
    </source>
</reference>
<proteinExistence type="predicted"/>
<dbReference type="Proteomes" id="UP001163324">
    <property type="component" value="Chromosome 2"/>
</dbReference>
<sequence>MSGLYVQTVPVFIKFLKNLSKILDKGAAYATDKGIPHDEMSSLRLIEDMKGLPYQIQCCSNTAKFCLERLGKVKDLPVWPDDETTFDQLKARIAETVSLLEKADPACMDGMEGREVLFETKSAGTFRFETGQRYVSEFAITNFHFHMGIAYCILRQKGVDVGAFDYMNDVFVKV</sequence>
<gene>
    <name evidence="1" type="ORF">N3K66_001752</name>
</gene>
<keyword evidence="2" id="KW-1185">Reference proteome</keyword>
<protein>
    <submittedName>
        <fullName evidence="1">Uncharacterized protein</fullName>
    </submittedName>
</protein>
<name>A0ACC0V9A1_9HYPO</name>
<comment type="caution">
    <text evidence="1">The sequence shown here is derived from an EMBL/GenBank/DDBJ whole genome shotgun (WGS) entry which is preliminary data.</text>
</comment>
<evidence type="ECO:0000313" key="1">
    <source>
        <dbReference type="EMBL" id="KAI9902400.1"/>
    </source>
</evidence>
<dbReference type="EMBL" id="CM047941">
    <property type="protein sequence ID" value="KAI9902400.1"/>
    <property type="molecule type" value="Genomic_DNA"/>
</dbReference>
<accession>A0ACC0V9A1</accession>
<organism evidence="1 2">
    <name type="scientific">Trichothecium roseum</name>
    <dbReference type="NCBI Taxonomy" id="47278"/>
    <lineage>
        <taxon>Eukaryota</taxon>
        <taxon>Fungi</taxon>
        <taxon>Dikarya</taxon>
        <taxon>Ascomycota</taxon>
        <taxon>Pezizomycotina</taxon>
        <taxon>Sordariomycetes</taxon>
        <taxon>Hypocreomycetidae</taxon>
        <taxon>Hypocreales</taxon>
        <taxon>Hypocreales incertae sedis</taxon>
        <taxon>Trichothecium</taxon>
    </lineage>
</organism>